<reference evidence="2 3" key="1">
    <citation type="submission" date="2018-09" db="EMBL/GenBank/DDBJ databases">
        <title>Genomic investigation of the strawberry pathogen Phytophthora fragariae indicates pathogenicity is determined by transcriptional variation in three key races.</title>
        <authorList>
            <person name="Adams T.M."/>
            <person name="Armitage A.D."/>
            <person name="Sobczyk M.K."/>
            <person name="Bates H.J."/>
            <person name="Dunwell J.M."/>
            <person name="Nellist C.F."/>
            <person name="Harrison R.J."/>
        </authorList>
    </citation>
    <scope>NUCLEOTIDE SEQUENCE [LARGE SCALE GENOMIC DNA]</scope>
    <source>
        <strain evidence="2 3">SCRP324</strain>
    </source>
</reference>
<proteinExistence type="predicted"/>
<dbReference type="OrthoDB" id="76714at2759"/>
<dbReference type="Proteomes" id="UP000435112">
    <property type="component" value="Unassembled WGS sequence"/>
</dbReference>
<accession>A0A6A3HA82</accession>
<keyword evidence="1" id="KW-0812">Transmembrane</keyword>
<keyword evidence="1" id="KW-0472">Membrane</keyword>
<organism evidence="2 3">
    <name type="scientific">Phytophthora rubi</name>
    <dbReference type="NCBI Taxonomy" id="129364"/>
    <lineage>
        <taxon>Eukaryota</taxon>
        <taxon>Sar</taxon>
        <taxon>Stramenopiles</taxon>
        <taxon>Oomycota</taxon>
        <taxon>Peronosporomycetes</taxon>
        <taxon>Peronosporales</taxon>
        <taxon>Peronosporaceae</taxon>
        <taxon>Phytophthora</taxon>
    </lineage>
</organism>
<protein>
    <submittedName>
        <fullName evidence="2">Uncharacterized protein</fullName>
    </submittedName>
</protein>
<comment type="caution">
    <text evidence="2">The sequence shown here is derived from an EMBL/GenBank/DDBJ whole genome shotgun (WGS) entry which is preliminary data.</text>
</comment>
<feature type="transmembrane region" description="Helical" evidence="1">
    <location>
        <begin position="6"/>
        <end position="25"/>
    </location>
</feature>
<evidence type="ECO:0000313" key="3">
    <source>
        <dbReference type="Proteomes" id="UP000435112"/>
    </source>
</evidence>
<keyword evidence="1" id="KW-1133">Transmembrane helix</keyword>
<sequence>MGALTLSYVAISLCGTVMVNVLSIYPATSCLRIAGGQGCSSSNSLSSSHNE</sequence>
<gene>
    <name evidence="2" type="ORF">PR002_g28499</name>
</gene>
<dbReference type="EMBL" id="QXFU01005017">
    <property type="protein sequence ID" value="KAE8966022.1"/>
    <property type="molecule type" value="Genomic_DNA"/>
</dbReference>
<evidence type="ECO:0000256" key="1">
    <source>
        <dbReference type="SAM" id="Phobius"/>
    </source>
</evidence>
<name>A0A6A3HA82_9STRA</name>
<evidence type="ECO:0000313" key="2">
    <source>
        <dbReference type="EMBL" id="KAE8966022.1"/>
    </source>
</evidence>
<dbReference type="AlphaFoldDB" id="A0A6A3HA82"/>